<dbReference type="PANTHER" id="PTHR34606">
    <property type="entry name" value="BON DOMAIN-CONTAINING PROTEIN"/>
    <property type="match status" value="1"/>
</dbReference>
<protein>
    <submittedName>
        <fullName evidence="1">BON domain-containing protein</fullName>
    </submittedName>
</protein>
<dbReference type="PANTHER" id="PTHR34606:SF15">
    <property type="entry name" value="BON DOMAIN-CONTAINING PROTEIN"/>
    <property type="match status" value="1"/>
</dbReference>
<dbReference type="AlphaFoldDB" id="A0A508ABV3"/>
<dbReference type="SMART" id="SM00749">
    <property type="entry name" value="BON"/>
    <property type="match status" value="1"/>
</dbReference>
<proteinExistence type="predicted"/>
<sequence length="145" mass="15035">MTHNHTHIDTDTPNMVSARDQTRFGRLSQLGARAALAALLMTGTAYAVASAPMQAGARGETVNEAESTQPVGDSWITTKVKAQLLADDDVEGSEIDVDTLEGVVHLSGALASQAEIDETVSIARNTEGVVDVDASGLSVSSAGNR</sequence>
<dbReference type="InterPro" id="IPR014004">
    <property type="entry name" value="Transpt-assoc_nodulatn_dom_bac"/>
</dbReference>
<dbReference type="RefSeq" id="WP_141482800.1">
    <property type="nucleotide sequence ID" value="NZ_VICD02000239.1"/>
</dbReference>
<dbReference type="InterPro" id="IPR007055">
    <property type="entry name" value="BON_dom"/>
</dbReference>
<name>A0A508ABV3_9GAMM</name>
<dbReference type="Proteomes" id="UP000320431">
    <property type="component" value="Unassembled WGS sequence"/>
</dbReference>
<accession>A0A508ABV3</accession>
<comment type="caution">
    <text evidence="1">The sequence shown here is derived from an EMBL/GenBank/DDBJ whole genome shotgun (WGS) entry which is preliminary data.</text>
</comment>
<dbReference type="EMBL" id="VICD02000239">
    <property type="protein sequence ID" value="KAB8174008.1"/>
    <property type="molecule type" value="Genomic_DNA"/>
</dbReference>
<gene>
    <name evidence="1" type="ORF">FKV24_013910</name>
</gene>
<evidence type="ECO:0000313" key="2">
    <source>
        <dbReference type="Proteomes" id="UP000320431"/>
    </source>
</evidence>
<dbReference type="Pfam" id="PF04972">
    <property type="entry name" value="BON"/>
    <property type="match status" value="1"/>
</dbReference>
<evidence type="ECO:0000313" key="1">
    <source>
        <dbReference type="EMBL" id="KAB8174008.1"/>
    </source>
</evidence>
<dbReference type="PROSITE" id="PS50914">
    <property type="entry name" value="BON"/>
    <property type="match status" value="1"/>
</dbReference>
<reference evidence="1 2" key="1">
    <citation type="submission" date="2019-10" db="EMBL/GenBank/DDBJ databases">
        <title>Lysobacter alkalisoli sp. nov., isolated from saline-alkaline soil.</title>
        <authorList>
            <person name="Sun J.-Q."/>
        </authorList>
    </citation>
    <scope>NUCLEOTIDE SEQUENCE [LARGE SCALE GENOMIC DNA]</scope>
    <source>
        <strain evidence="1 2">KCTC 42381</strain>
    </source>
</reference>
<dbReference type="InterPro" id="IPR051686">
    <property type="entry name" value="Lipoprotein_DolP"/>
</dbReference>
<dbReference type="Gene3D" id="3.30.1340.30">
    <property type="match status" value="1"/>
</dbReference>
<organism evidence="1 2">
    <name type="scientific">Marilutibacter maris</name>
    <dbReference type="NCBI Taxonomy" id="1605891"/>
    <lineage>
        <taxon>Bacteria</taxon>
        <taxon>Pseudomonadati</taxon>
        <taxon>Pseudomonadota</taxon>
        <taxon>Gammaproteobacteria</taxon>
        <taxon>Lysobacterales</taxon>
        <taxon>Lysobacteraceae</taxon>
        <taxon>Marilutibacter</taxon>
    </lineage>
</organism>